<accession>A0A1A9W7N4</accession>
<dbReference type="GO" id="GO:0006400">
    <property type="term" value="P:tRNA modification"/>
    <property type="evidence" value="ECO:0007669"/>
    <property type="project" value="InterPro"/>
</dbReference>
<dbReference type="CDD" id="cd11717">
    <property type="entry name" value="THUMP_THUMPD1_like"/>
    <property type="match status" value="1"/>
</dbReference>
<dbReference type="InterPro" id="IPR004114">
    <property type="entry name" value="THUMP_dom"/>
</dbReference>
<dbReference type="Proteomes" id="UP000091820">
    <property type="component" value="Unassembled WGS sequence"/>
</dbReference>
<keyword evidence="1" id="KW-0694">RNA-binding</keyword>
<proteinExistence type="predicted"/>
<feature type="compositionally biased region" description="Basic and acidic residues" evidence="3">
    <location>
        <begin position="76"/>
        <end position="86"/>
    </location>
</feature>
<evidence type="ECO:0000256" key="2">
    <source>
        <dbReference type="SAM" id="Coils"/>
    </source>
</evidence>
<dbReference type="PANTHER" id="PTHR13452:SF10">
    <property type="entry name" value="THUMP DOMAIN-CONTAINING PROTEIN 1"/>
    <property type="match status" value="1"/>
</dbReference>
<feature type="coiled-coil region" evidence="2">
    <location>
        <begin position="308"/>
        <end position="335"/>
    </location>
</feature>
<sequence>MGPPLAKRRKIQIQYRDNKKNKSYKSRKEQFLESGQRGFLATCNSNEWDCVKECYNVLNQYADILYRIHEGEMKPDFKKQTEQRDADIEEESDTDDDIDIADDLQKQIKASKEKGKERFQVVETGVSKCIFIKTILENPVPLATHIIEDILKSKKQVSRYLIRLIPIQAVCSIGKASIVKAATRICDNYFQTEPTTFSIVYNKSYKHNIDREDLIKELATLIHTKNANHKVDLKYPKKTLFIQLLKNLCCLSIIDNYMKYKKYNLIELARAEECPNMVETKVETEKEVVNSAEKIVAGNAAEIKFGDDDEIENENAEAEKKIACEKEKLTEVEAKNTKDIIKSADDY</sequence>
<dbReference type="STRING" id="37001.A0A1A9W7N4"/>
<feature type="region of interest" description="Disordered" evidence="3">
    <location>
        <begin position="76"/>
        <end position="96"/>
    </location>
</feature>
<evidence type="ECO:0000256" key="1">
    <source>
        <dbReference type="PROSITE-ProRule" id="PRU00529"/>
    </source>
</evidence>
<reference evidence="6" key="1">
    <citation type="submission" date="2014-03" db="EMBL/GenBank/DDBJ databases">
        <authorList>
            <person name="Aksoy S."/>
            <person name="Warren W."/>
            <person name="Wilson R.K."/>
        </authorList>
    </citation>
    <scope>NUCLEOTIDE SEQUENCE [LARGE SCALE GENOMIC DNA]</scope>
    <source>
        <strain evidence="6">IAEA</strain>
    </source>
</reference>
<feature type="domain" description="THUMP" evidence="4">
    <location>
        <begin position="149"/>
        <end position="255"/>
    </location>
</feature>
<dbReference type="SMART" id="SM00981">
    <property type="entry name" value="THUMP"/>
    <property type="match status" value="1"/>
</dbReference>
<evidence type="ECO:0000259" key="4">
    <source>
        <dbReference type="PROSITE" id="PS51165"/>
    </source>
</evidence>
<dbReference type="SUPFAM" id="SSF143437">
    <property type="entry name" value="THUMP domain-like"/>
    <property type="match status" value="1"/>
</dbReference>
<evidence type="ECO:0000313" key="6">
    <source>
        <dbReference type="Proteomes" id="UP000091820"/>
    </source>
</evidence>
<dbReference type="InterPro" id="IPR040183">
    <property type="entry name" value="THUMPD1-like"/>
</dbReference>
<organism evidence="5 6">
    <name type="scientific">Glossina brevipalpis</name>
    <dbReference type="NCBI Taxonomy" id="37001"/>
    <lineage>
        <taxon>Eukaryota</taxon>
        <taxon>Metazoa</taxon>
        <taxon>Ecdysozoa</taxon>
        <taxon>Arthropoda</taxon>
        <taxon>Hexapoda</taxon>
        <taxon>Insecta</taxon>
        <taxon>Pterygota</taxon>
        <taxon>Neoptera</taxon>
        <taxon>Endopterygota</taxon>
        <taxon>Diptera</taxon>
        <taxon>Brachycera</taxon>
        <taxon>Muscomorpha</taxon>
        <taxon>Hippoboscoidea</taxon>
        <taxon>Glossinidae</taxon>
        <taxon>Glossina</taxon>
    </lineage>
</organism>
<dbReference type="EnsemblMetazoa" id="GBRI009135-RA">
    <property type="protein sequence ID" value="GBRI009135-PA"/>
    <property type="gene ID" value="GBRI009135"/>
</dbReference>
<dbReference type="Pfam" id="PF02926">
    <property type="entry name" value="THUMP"/>
    <property type="match status" value="1"/>
</dbReference>
<feature type="compositionally biased region" description="Acidic residues" evidence="3">
    <location>
        <begin position="87"/>
        <end position="96"/>
    </location>
</feature>
<dbReference type="VEuPathDB" id="VectorBase:GBRI009135"/>
<dbReference type="PANTHER" id="PTHR13452">
    <property type="entry name" value="THUMP DOMAIN CONTAINING PROTEIN 1-RELATED"/>
    <property type="match status" value="1"/>
</dbReference>
<name>A0A1A9W7N4_9MUSC</name>
<dbReference type="GO" id="GO:0003723">
    <property type="term" value="F:RNA binding"/>
    <property type="evidence" value="ECO:0007669"/>
    <property type="project" value="UniProtKB-UniRule"/>
</dbReference>
<dbReference type="AlphaFoldDB" id="A0A1A9W7N4"/>
<keyword evidence="6" id="KW-1185">Reference proteome</keyword>
<keyword evidence="2" id="KW-0175">Coiled coil</keyword>
<dbReference type="PROSITE" id="PS51165">
    <property type="entry name" value="THUMP"/>
    <property type="match status" value="1"/>
</dbReference>
<reference evidence="5" key="2">
    <citation type="submission" date="2020-05" db="UniProtKB">
        <authorList>
            <consortium name="EnsemblMetazoa"/>
        </authorList>
    </citation>
    <scope>IDENTIFICATION</scope>
    <source>
        <strain evidence="5">IAEA</strain>
    </source>
</reference>
<protein>
    <recommendedName>
        <fullName evidence="4">THUMP domain-containing protein</fullName>
    </recommendedName>
</protein>
<evidence type="ECO:0000313" key="5">
    <source>
        <dbReference type="EnsemblMetazoa" id="GBRI009135-PA"/>
    </source>
</evidence>
<dbReference type="Gene3D" id="3.30.2300.10">
    <property type="entry name" value="THUMP superfamily"/>
    <property type="match status" value="1"/>
</dbReference>
<evidence type="ECO:0000256" key="3">
    <source>
        <dbReference type="SAM" id="MobiDB-lite"/>
    </source>
</evidence>